<feature type="DNA-binding region" description="H-T-H motif" evidence="2">
    <location>
        <begin position="43"/>
        <end position="62"/>
    </location>
</feature>
<evidence type="ECO:0000256" key="1">
    <source>
        <dbReference type="ARBA" id="ARBA00023125"/>
    </source>
</evidence>
<reference evidence="4 5" key="1">
    <citation type="journal article" date="2015" name="Genome Announc.">
        <title>Expanding the biotechnology potential of lactobacilli through comparative genomics of 213 strains and associated genera.</title>
        <authorList>
            <person name="Sun Z."/>
            <person name="Harris H.M."/>
            <person name="McCann A."/>
            <person name="Guo C."/>
            <person name="Argimon S."/>
            <person name="Zhang W."/>
            <person name="Yang X."/>
            <person name="Jeffery I.B."/>
            <person name="Cooney J.C."/>
            <person name="Kagawa T.F."/>
            <person name="Liu W."/>
            <person name="Song Y."/>
            <person name="Salvetti E."/>
            <person name="Wrobel A."/>
            <person name="Rasinkangas P."/>
            <person name="Parkhill J."/>
            <person name="Rea M.C."/>
            <person name="O'Sullivan O."/>
            <person name="Ritari J."/>
            <person name="Douillard F.P."/>
            <person name="Paul Ross R."/>
            <person name="Yang R."/>
            <person name="Briner A.E."/>
            <person name="Felis G.E."/>
            <person name="de Vos W.M."/>
            <person name="Barrangou R."/>
            <person name="Klaenhammer T.R."/>
            <person name="Caufield P.W."/>
            <person name="Cui Y."/>
            <person name="Zhang H."/>
            <person name="O'Toole P.W."/>
        </authorList>
    </citation>
    <scope>NUCLEOTIDE SEQUENCE [LARGE SCALE GENOMIC DNA]</scope>
    <source>
        <strain evidence="4 5">DSM 19972</strain>
    </source>
</reference>
<keyword evidence="1 2" id="KW-0238">DNA-binding</keyword>
<dbReference type="Proteomes" id="UP000051686">
    <property type="component" value="Unassembled WGS sequence"/>
</dbReference>
<dbReference type="Gene3D" id="1.10.357.10">
    <property type="entry name" value="Tetracycline Repressor, domain 2"/>
    <property type="match status" value="1"/>
</dbReference>
<dbReference type="OrthoDB" id="9780824at2"/>
<feature type="domain" description="HTH tetR-type" evidence="3">
    <location>
        <begin position="20"/>
        <end position="80"/>
    </location>
</feature>
<evidence type="ECO:0000313" key="4">
    <source>
        <dbReference type="EMBL" id="KRL04462.1"/>
    </source>
</evidence>
<gene>
    <name evidence="4" type="ORF">FD46_GL001592</name>
</gene>
<dbReference type="EMBL" id="AZEH01000039">
    <property type="protein sequence ID" value="KRL04462.1"/>
    <property type="molecule type" value="Genomic_DNA"/>
</dbReference>
<proteinExistence type="predicted"/>
<sequence length="216" mass="24181">MIINSVNTLFDQALTKTSLSEKQKKVLKASLLLFSKNGFDRTSTKEIAEKAQVSEGTVYKQFKTKEGILAAILKPFVKSVIPSAAAEFITALSQANYPLLEEFLTQVVQNRMEFAIENKLQLKIFAQEVLHDKNLAYTLKHEIGGELVVKMGLALKYYQKQGQLVAWAPQRIAQYIISTVMGYLVPCILLDQPLDVPEASKEAVEFLIKGLKKNSE</sequence>
<dbReference type="PANTHER" id="PTHR30055">
    <property type="entry name" value="HTH-TYPE TRANSCRIPTIONAL REGULATOR RUTR"/>
    <property type="match status" value="1"/>
</dbReference>
<protein>
    <submittedName>
        <fullName evidence="4">Transcriptional regulator, TetR family</fullName>
    </submittedName>
</protein>
<evidence type="ECO:0000313" key="5">
    <source>
        <dbReference type="Proteomes" id="UP000051686"/>
    </source>
</evidence>
<dbReference type="GO" id="GO:0003677">
    <property type="term" value="F:DNA binding"/>
    <property type="evidence" value="ECO:0007669"/>
    <property type="project" value="UniProtKB-UniRule"/>
</dbReference>
<dbReference type="PATRIC" id="fig|1423777.3.peg.1643"/>
<dbReference type="AlphaFoldDB" id="A0A0R1M8J2"/>
<dbReference type="Pfam" id="PF00440">
    <property type="entry name" value="TetR_N"/>
    <property type="match status" value="1"/>
</dbReference>
<dbReference type="PRINTS" id="PR00455">
    <property type="entry name" value="HTHTETR"/>
</dbReference>
<dbReference type="InterPro" id="IPR001647">
    <property type="entry name" value="HTH_TetR"/>
</dbReference>
<name>A0A0R1M8J2_9LACO</name>
<accession>A0A0R1M8J2</accession>
<dbReference type="PROSITE" id="PS50977">
    <property type="entry name" value="HTH_TETR_2"/>
    <property type="match status" value="1"/>
</dbReference>
<dbReference type="InterPro" id="IPR050109">
    <property type="entry name" value="HTH-type_TetR-like_transc_reg"/>
</dbReference>
<evidence type="ECO:0000256" key="2">
    <source>
        <dbReference type="PROSITE-ProRule" id="PRU00335"/>
    </source>
</evidence>
<dbReference type="SUPFAM" id="SSF48498">
    <property type="entry name" value="Tetracyclin repressor-like, C-terminal domain"/>
    <property type="match status" value="1"/>
</dbReference>
<dbReference type="InterPro" id="IPR009057">
    <property type="entry name" value="Homeodomain-like_sf"/>
</dbReference>
<organism evidence="4 5">
    <name type="scientific">Liquorilactobacillus oeni DSM 19972</name>
    <dbReference type="NCBI Taxonomy" id="1423777"/>
    <lineage>
        <taxon>Bacteria</taxon>
        <taxon>Bacillati</taxon>
        <taxon>Bacillota</taxon>
        <taxon>Bacilli</taxon>
        <taxon>Lactobacillales</taxon>
        <taxon>Lactobacillaceae</taxon>
        <taxon>Liquorilactobacillus</taxon>
    </lineage>
</organism>
<dbReference type="PANTHER" id="PTHR30055:SF222">
    <property type="entry name" value="REGULATORY PROTEIN"/>
    <property type="match status" value="1"/>
</dbReference>
<dbReference type="InterPro" id="IPR036271">
    <property type="entry name" value="Tet_transcr_reg_TetR-rel_C_sf"/>
</dbReference>
<dbReference type="STRING" id="1423777.FD46_GL001592"/>
<dbReference type="GO" id="GO:0006355">
    <property type="term" value="P:regulation of DNA-templated transcription"/>
    <property type="evidence" value="ECO:0007669"/>
    <property type="project" value="UniProtKB-ARBA"/>
</dbReference>
<keyword evidence="5" id="KW-1185">Reference proteome</keyword>
<dbReference type="RefSeq" id="WP_057896427.1">
    <property type="nucleotide sequence ID" value="NZ_AZEH01000039.1"/>
</dbReference>
<dbReference type="SUPFAM" id="SSF46689">
    <property type="entry name" value="Homeodomain-like"/>
    <property type="match status" value="1"/>
</dbReference>
<comment type="caution">
    <text evidence="4">The sequence shown here is derived from an EMBL/GenBank/DDBJ whole genome shotgun (WGS) entry which is preliminary data.</text>
</comment>
<evidence type="ECO:0000259" key="3">
    <source>
        <dbReference type="PROSITE" id="PS50977"/>
    </source>
</evidence>